<dbReference type="AlphaFoldDB" id="A0AAE1ACW5"/>
<dbReference type="Proteomes" id="UP001283361">
    <property type="component" value="Unassembled WGS sequence"/>
</dbReference>
<evidence type="ECO:0000313" key="1">
    <source>
        <dbReference type="EMBL" id="KAK3785514.1"/>
    </source>
</evidence>
<sequence>MALWELVTSSRGSGQQLDDVQTEIKHCGKDYRFGDMKNQQAYSNGIPLHYVTYVAICQDAMECDGAMPSCPRPQPADANIKINHQDSYRRVRSLLGF</sequence>
<accession>A0AAE1ACW5</accession>
<dbReference type="EMBL" id="JAWDGP010002127">
    <property type="protein sequence ID" value="KAK3785514.1"/>
    <property type="molecule type" value="Genomic_DNA"/>
</dbReference>
<organism evidence="1 2">
    <name type="scientific">Elysia crispata</name>
    <name type="common">lettuce slug</name>
    <dbReference type="NCBI Taxonomy" id="231223"/>
    <lineage>
        <taxon>Eukaryota</taxon>
        <taxon>Metazoa</taxon>
        <taxon>Spiralia</taxon>
        <taxon>Lophotrochozoa</taxon>
        <taxon>Mollusca</taxon>
        <taxon>Gastropoda</taxon>
        <taxon>Heterobranchia</taxon>
        <taxon>Euthyneura</taxon>
        <taxon>Panpulmonata</taxon>
        <taxon>Sacoglossa</taxon>
        <taxon>Placobranchoidea</taxon>
        <taxon>Plakobranchidae</taxon>
        <taxon>Elysia</taxon>
    </lineage>
</organism>
<proteinExistence type="predicted"/>
<name>A0AAE1ACW5_9GAST</name>
<comment type="caution">
    <text evidence="1">The sequence shown here is derived from an EMBL/GenBank/DDBJ whole genome shotgun (WGS) entry which is preliminary data.</text>
</comment>
<keyword evidence="2" id="KW-1185">Reference proteome</keyword>
<gene>
    <name evidence="1" type="ORF">RRG08_048648</name>
</gene>
<reference evidence="1" key="1">
    <citation type="journal article" date="2023" name="G3 (Bethesda)">
        <title>A reference genome for the long-term kleptoplast-retaining sea slug Elysia crispata morphotype clarki.</title>
        <authorList>
            <person name="Eastman K.E."/>
            <person name="Pendleton A.L."/>
            <person name="Shaikh M.A."/>
            <person name="Suttiyut T."/>
            <person name="Ogas R."/>
            <person name="Tomko P."/>
            <person name="Gavelis G."/>
            <person name="Widhalm J.R."/>
            <person name="Wisecaver J.H."/>
        </authorList>
    </citation>
    <scope>NUCLEOTIDE SEQUENCE</scope>
    <source>
        <strain evidence="1">ECLA1</strain>
    </source>
</reference>
<protein>
    <submittedName>
        <fullName evidence="1">Uncharacterized protein</fullName>
    </submittedName>
</protein>
<evidence type="ECO:0000313" key="2">
    <source>
        <dbReference type="Proteomes" id="UP001283361"/>
    </source>
</evidence>